<sequence>MVEHFATRESARRFCLVDFLFAFFIFFFLPPDLHIPNLQNIHLYKAESSDDQPFVGYVWKEQFEHKIILSLSYTADLVVLWNLMMNA</sequence>
<keyword evidence="1" id="KW-0472">Membrane</keyword>
<feature type="transmembrane region" description="Helical" evidence="1">
    <location>
        <begin position="12"/>
        <end position="29"/>
    </location>
</feature>
<keyword evidence="3" id="KW-1185">Reference proteome</keyword>
<keyword evidence="1" id="KW-1133">Transmembrane helix</keyword>
<evidence type="ECO:0000313" key="3">
    <source>
        <dbReference type="Proteomes" id="UP000516437"/>
    </source>
</evidence>
<comment type="caution">
    <text evidence="2">The sequence shown here is derived from an EMBL/GenBank/DDBJ whole genome shotgun (WGS) entry which is preliminary data.</text>
</comment>
<evidence type="ECO:0000256" key="1">
    <source>
        <dbReference type="SAM" id="Phobius"/>
    </source>
</evidence>
<protein>
    <submittedName>
        <fullName evidence="2">Uncharacterized protein</fullName>
    </submittedName>
</protein>
<gene>
    <name evidence="2" type="ORF">CJ030_MR3G014740</name>
</gene>
<organism evidence="2 3">
    <name type="scientific">Morella rubra</name>
    <name type="common">Chinese bayberry</name>
    <dbReference type="NCBI Taxonomy" id="262757"/>
    <lineage>
        <taxon>Eukaryota</taxon>
        <taxon>Viridiplantae</taxon>
        <taxon>Streptophyta</taxon>
        <taxon>Embryophyta</taxon>
        <taxon>Tracheophyta</taxon>
        <taxon>Spermatophyta</taxon>
        <taxon>Magnoliopsida</taxon>
        <taxon>eudicotyledons</taxon>
        <taxon>Gunneridae</taxon>
        <taxon>Pentapetalae</taxon>
        <taxon>rosids</taxon>
        <taxon>fabids</taxon>
        <taxon>Fagales</taxon>
        <taxon>Myricaceae</taxon>
        <taxon>Morella</taxon>
    </lineage>
</organism>
<proteinExistence type="predicted"/>
<name>A0A6A1W4V9_9ROSI</name>
<keyword evidence="1" id="KW-0812">Transmembrane</keyword>
<dbReference type="Proteomes" id="UP000516437">
    <property type="component" value="Chromosome 3"/>
</dbReference>
<dbReference type="EMBL" id="RXIC02000021">
    <property type="protein sequence ID" value="KAB1217850.1"/>
    <property type="molecule type" value="Genomic_DNA"/>
</dbReference>
<accession>A0A6A1W4V9</accession>
<reference evidence="2 3" key="1">
    <citation type="journal article" date="2019" name="Plant Biotechnol. J.">
        <title>The red bayberry genome and genetic basis of sex determination.</title>
        <authorList>
            <person name="Jia H.M."/>
            <person name="Jia H.J."/>
            <person name="Cai Q.L."/>
            <person name="Wang Y."/>
            <person name="Zhao H.B."/>
            <person name="Yang W.F."/>
            <person name="Wang G.Y."/>
            <person name="Li Y.H."/>
            <person name="Zhan D.L."/>
            <person name="Shen Y.T."/>
            <person name="Niu Q.F."/>
            <person name="Chang L."/>
            <person name="Qiu J."/>
            <person name="Zhao L."/>
            <person name="Xie H.B."/>
            <person name="Fu W.Y."/>
            <person name="Jin J."/>
            <person name="Li X.W."/>
            <person name="Jiao Y."/>
            <person name="Zhou C.C."/>
            <person name="Tu T."/>
            <person name="Chai C.Y."/>
            <person name="Gao J.L."/>
            <person name="Fan L.J."/>
            <person name="van de Weg E."/>
            <person name="Wang J.Y."/>
            <person name="Gao Z.S."/>
        </authorList>
    </citation>
    <scope>NUCLEOTIDE SEQUENCE [LARGE SCALE GENOMIC DNA]</scope>
    <source>
        <tissue evidence="2">Leaves</tissue>
    </source>
</reference>
<dbReference type="AlphaFoldDB" id="A0A6A1W4V9"/>
<evidence type="ECO:0000313" key="2">
    <source>
        <dbReference type="EMBL" id="KAB1217850.1"/>
    </source>
</evidence>